<accession>A0A811R2T4</accession>
<evidence type="ECO:0000313" key="3">
    <source>
        <dbReference type="Proteomes" id="UP000604825"/>
    </source>
</evidence>
<protein>
    <submittedName>
        <fullName evidence="2">Uncharacterized protein</fullName>
    </submittedName>
</protein>
<organism evidence="2 3">
    <name type="scientific">Miscanthus lutarioriparius</name>
    <dbReference type="NCBI Taxonomy" id="422564"/>
    <lineage>
        <taxon>Eukaryota</taxon>
        <taxon>Viridiplantae</taxon>
        <taxon>Streptophyta</taxon>
        <taxon>Embryophyta</taxon>
        <taxon>Tracheophyta</taxon>
        <taxon>Spermatophyta</taxon>
        <taxon>Magnoliopsida</taxon>
        <taxon>Liliopsida</taxon>
        <taxon>Poales</taxon>
        <taxon>Poaceae</taxon>
        <taxon>PACMAD clade</taxon>
        <taxon>Panicoideae</taxon>
        <taxon>Andropogonodae</taxon>
        <taxon>Andropogoneae</taxon>
        <taxon>Saccharinae</taxon>
        <taxon>Miscanthus</taxon>
    </lineage>
</organism>
<reference evidence="2" key="1">
    <citation type="submission" date="2020-10" db="EMBL/GenBank/DDBJ databases">
        <authorList>
            <person name="Han B."/>
            <person name="Lu T."/>
            <person name="Zhao Q."/>
            <person name="Huang X."/>
            <person name="Zhao Y."/>
        </authorList>
    </citation>
    <scope>NUCLEOTIDE SEQUENCE</scope>
</reference>
<feature type="region of interest" description="Disordered" evidence="1">
    <location>
        <begin position="1"/>
        <end position="69"/>
    </location>
</feature>
<comment type="caution">
    <text evidence="2">The sequence shown here is derived from an EMBL/GenBank/DDBJ whole genome shotgun (WGS) entry which is preliminary data.</text>
</comment>
<evidence type="ECO:0000313" key="2">
    <source>
        <dbReference type="EMBL" id="CAD6264246.1"/>
    </source>
</evidence>
<name>A0A811R2T4_9POAL</name>
<dbReference type="EMBL" id="CAJGYO010000012">
    <property type="protein sequence ID" value="CAD6264246.1"/>
    <property type="molecule type" value="Genomic_DNA"/>
</dbReference>
<sequence>MTRHALDLQGKRDEEKPGEGGGEKEDGQRTLIGASGGGARLRRQRWRRNRSRGSPTAAARRSWSRGEAEAEKRTATAYGNWEQRKSVSVTGVNVSGAAFVGPTSRGGHRRAETSGQGSSLFLLFGKRVYSSISIRLRKTILFFLKHDIFIY</sequence>
<evidence type="ECO:0000256" key="1">
    <source>
        <dbReference type="SAM" id="MobiDB-lite"/>
    </source>
</evidence>
<dbReference type="Proteomes" id="UP000604825">
    <property type="component" value="Unassembled WGS sequence"/>
</dbReference>
<proteinExistence type="predicted"/>
<gene>
    <name evidence="2" type="ORF">NCGR_LOCUS47551</name>
</gene>
<feature type="compositionally biased region" description="Basic and acidic residues" evidence="1">
    <location>
        <begin position="1"/>
        <end position="28"/>
    </location>
</feature>
<feature type="compositionally biased region" description="Basic residues" evidence="1">
    <location>
        <begin position="40"/>
        <end position="51"/>
    </location>
</feature>
<dbReference type="AlphaFoldDB" id="A0A811R2T4"/>
<keyword evidence="3" id="KW-1185">Reference proteome</keyword>